<feature type="region of interest" description="Disordered" evidence="7">
    <location>
        <begin position="184"/>
        <end position="204"/>
    </location>
</feature>
<dbReference type="AlphaFoldDB" id="A0A835H7Z7"/>
<comment type="subcellular location">
    <subcellularLocation>
        <location evidence="1">Membrane</location>
        <topology evidence="1">Multi-pass membrane protein</topology>
    </subcellularLocation>
</comment>
<keyword evidence="6 8" id="KW-0472">Membrane</keyword>
<dbReference type="PANTHER" id="PTHR11706">
    <property type="entry name" value="SOLUTE CARRIER PROTEIN FAMILY 11 MEMBER"/>
    <property type="match status" value="1"/>
</dbReference>
<name>A0A835H7Z7_9MAGN</name>
<dbReference type="GO" id="GO:0015086">
    <property type="term" value="F:cadmium ion transmembrane transporter activity"/>
    <property type="evidence" value="ECO:0007669"/>
    <property type="project" value="TreeGrafter"/>
</dbReference>
<keyword evidence="10" id="KW-1185">Reference proteome</keyword>
<dbReference type="GO" id="GO:0005384">
    <property type="term" value="F:manganese ion transmembrane transporter activity"/>
    <property type="evidence" value="ECO:0007669"/>
    <property type="project" value="TreeGrafter"/>
</dbReference>
<protein>
    <submittedName>
        <fullName evidence="9">Uncharacterized protein</fullName>
    </submittedName>
</protein>
<gene>
    <name evidence="9" type="ORF">IFM89_012789</name>
</gene>
<evidence type="ECO:0000256" key="8">
    <source>
        <dbReference type="SAM" id="Phobius"/>
    </source>
</evidence>
<dbReference type="Gene3D" id="3.50.50.100">
    <property type="match status" value="1"/>
</dbReference>
<evidence type="ECO:0000256" key="4">
    <source>
        <dbReference type="ARBA" id="ARBA00022692"/>
    </source>
</evidence>
<evidence type="ECO:0000256" key="6">
    <source>
        <dbReference type="ARBA" id="ARBA00023136"/>
    </source>
</evidence>
<feature type="transmembrane region" description="Helical" evidence="8">
    <location>
        <begin position="31"/>
        <end position="50"/>
    </location>
</feature>
<evidence type="ECO:0000313" key="10">
    <source>
        <dbReference type="Proteomes" id="UP000631114"/>
    </source>
</evidence>
<sequence>MCYLPLWVSVLITATDCFIFLLLENYGVWKLEAVFAVLIAMAILFAWMFGETKPSGKEVLIGVLVPKLSSRNSSQAVGRGCWLCDYATMYSCIMWILDWQKNLMGRRIWTVILLVSIPTGGGKLLLNLMLSENPDHPKAPSRRIGADEWLRVPSVEDMFALGDCVGFLEQTGKQVPPALTQVSFPYGSDDDGKHELPEEHKGLD</sequence>
<dbReference type="InterPro" id="IPR001046">
    <property type="entry name" value="NRAMP_fam"/>
</dbReference>
<dbReference type="GO" id="GO:0016020">
    <property type="term" value="C:membrane"/>
    <property type="evidence" value="ECO:0007669"/>
    <property type="project" value="UniProtKB-SubCell"/>
</dbReference>
<keyword evidence="3" id="KW-0813">Transport</keyword>
<feature type="transmembrane region" description="Helical" evidence="8">
    <location>
        <begin position="6"/>
        <end position="24"/>
    </location>
</feature>
<dbReference type="Pfam" id="PF01566">
    <property type="entry name" value="Nramp"/>
    <property type="match status" value="1"/>
</dbReference>
<evidence type="ECO:0000256" key="7">
    <source>
        <dbReference type="SAM" id="MobiDB-lite"/>
    </source>
</evidence>
<evidence type="ECO:0000256" key="3">
    <source>
        <dbReference type="ARBA" id="ARBA00022448"/>
    </source>
</evidence>
<keyword evidence="5 8" id="KW-1133">Transmembrane helix</keyword>
<accession>A0A835H7Z7</accession>
<evidence type="ECO:0000256" key="2">
    <source>
        <dbReference type="ARBA" id="ARBA00009965"/>
    </source>
</evidence>
<dbReference type="GO" id="GO:0034755">
    <property type="term" value="P:iron ion transmembrane transport"/>
    <property type="evidence" value="ECO:0007669"/>
    <property type="project" value="TreeGrafter"/>
</dbReference>
<dbReference type="EMBL" id="JADFTS010000008">
    <property type="protein sequence ID" value="KAF9592213.1"/>
    <property type="molecule type" value="Genomic_DNA"/>
</dbReference>
<evidence type="ECO:0000256" key="5">
    <source>
        <dbReference type="ARBA" id="ARBA00022989"/>
    </source>
</evidence>
<feature type="compositionally biased region" description="Basic and acidic residues" evidence="7">
    <location>
        <begin position="190"/>
        <end position="204"/>
    </location>
</feature>
<dbReference type="PANTHER" id="PTHR11706:SF33">
    <property type="entry name" value="NATURAL RESISTANCE-ASSOCIATED MACROPHAGE PROTEIN 2"/>
    <property type="match status" value="1"/>
</dbReference>
<keyword evidence="4 8" id="KW-0812">Transmembrane</keyword>
<dbReference type="PRINTS" id="PR00447">
    <property type="entry name" value="NATRESASSCMP"/>
</dbReference>
<dbReference type="OrthoDB" id="409173at2759"/>
<evidence type="ECO:0000256" key="1">
    <source>
        <dbReference type="ARBA" id="ARBA00004141"/>
    </source>
</evidence>
<organism evidence="9 10">
    <name type="scientific">Coptis chinensis</name>
    <dbReference type="NCBI Taxonomy" id="261450"/>
    <lineage>
        <taxon>Eukaryota</taxon>
        <taxon>Viridiplantae</taxon>
        <taxon>Streptophyta</taxon>
        <taxon>Embryophyta</taxon>
        <taxon>Tracheophyta</taxon>
        <taxon>Spermatophyta</taxon>
        <taxon>Magnoliopsida</taxon>
        <taxon>Ranunculales</taxon>
        <taxon>Ranunculaceae</taxon>
        <taxon>Coptidoideae</taxon>
        <taxon>Coptis</taxon>
    </lineage>
</organism>
<evidence type="ECO:0000313" key="9">
    <source>
        <dbReference type="EMBL" id="KAF9592213.1"/>
    </source>
</evidence>
<dbReference type="Proteomes" id="UP000631114">
    <property type="component" value="Unassembled WGS sequence"/>
</dbReference>
<feature type="transmembrane region" description="Helical" evidence="8">
    <location>
        <begin position="109"/>
        <end position="130"/>
    </location>
</feature>
<comment type="caution">
    <text evidence="9">The sequence shown here is derived from an EMBL/GenBank/DDBJ whole genome shotgun (WGS) entry which is preliminary data.</text>
</comment>
<proteinExistence type="inferred from homology"/>
<comment type="similarity">
    <text evidence="2">Belongs to the NRAMP (TC 2.A.55) family.</text>
</comment>
<reference evidence="9 10" key="1">
    <citation type="submission" date="2020-10" db="EMBL/GenBank/DDBJ databases">
        <title>The Coptis chinensis genome and diversification of protoberbering-type alkaloids.</title>
        <authorList>
            <person name="Wang B."/>
            <person name="Shu S."/>
            <person name="Song C."/>
            <person name="Liu Y."/>
        </authorList>
    </citation>
    <scope>NUCLEOTIDE SEQUENCE [LARGE SCALE GENOMIC DNA]</scope>
    <source>
        <strain evidence="9">HL-2020</strain>
        <tissue evidence="9">Leaf</tissue>
    </source>
</reference>